<evidence type="ECO:0000313" key="3">
    <source>
        <dbReference type="WBParaSite" id="ACRNAN_scaffold21354.g19146.t1"/>
    </source>
</evidence>
<dbReference type="Proteomes" id="UP000887540">
    <property type="component" value="Unplaced"/>
</dbReference>
<evidence type="ECO:0000256" key="1">
    <source>
        <dbReference type="SAM" id="MobiDB-lite"/>
    </source>
</evidence>
<organism evidence="2 3">
    <name type="scientific">Acrobeloides nanus</name>
    <dbReference type="NCBI Taxonomy" id="290746"/>
    <lineage>
        <taxon>Eukaryota</taxon>
        <taxon>Metazoa</taxon>
        <taxon>Ecdysozoa</taxon>
        <taxon>Nematoda</taxon>
        <taxon>Chromadorea</taxon>
        <taxon>Rhabditida</taxon>
        <taxon>Tylenchina</taxon>
        <taxon>Cephalobomorpha</taxon>
        <taxon>Cephaloboidea</taxon>
        <taxon>Cephalobidae</taxon>
        <taxon>Acrobeloides</taxon>
    </lineage>
</organism>
<sequence length="69" mass="7510">MVEFHPRMVGSSPGGDRPSSEKVLDHSCSYSERSILALAQQQLATCDQACDTYNVACCPYCTEVTDYSG</sequence>
<reference evidence="3" key="1">
    <citation type="submission" date="2022-11" db="UniProtKB">
        <authorList>
            <consortium name="WormBaseParasite"/>
        </authorList>
    </citation>
    <scope>IDENTIFICATION</scope>
</reference>
<dbReference type="AlphaFoldDB" id="A0A914D917"/>
<feature type="region of interest" description="Disordered" evidence="1">
    <location>
        <begin position="1"/>
        <end position="23"/>
    </location>
</feature>
<name>A0A914D917_9BILA</name>
<accession>A0A914D917</accession>
<evidence type="ECO:0000313" key="2">
    <source>
        <dbReference type="Proteomes" id="UP000887540"/>
    </source>
</evidence>
<dbReference type="WBParaSite" id="ACRNAN_scaffold21354.g19146.t1">
    <property type="protein sequence ID" value="ACRNAN_scaffold21354.g19146.t1"/>
    <property type="gene ID" value="ACRNAN_scaffold21354.g19146"/>
</dbReference>
<keyword evidence="2" id="KW-1185">Reference proteome</keyword>
<proteinExistence type="predicted"/>
<protein>
    <submittedName>
        <fullName evidence="3">Uncharacterized protein</fullName>
    </submittedName>
</protein>